<evidence type="ECO:0000256" key="1">
    <source>
        <dbReference type="SAM" id="MobiDB-lite"/>
    </source>
</evidence>
<protein>
    <submittedName>
        <fullName evidence="4">Short-chain dehydrogenase</fullName>
    </submittedName>
</protein>
<feature type="compositionally biased region" description="Basic and acidic residues" evidence="1">
    <location>
        <begin position="36"/>
        <end position="46"/>
    </location>
</feature>
<gene>
    <name evidence="4" type="ORF">FZ929_20140</name>
    <name evidence="3" type="ORF">IE980_23720</name>
    <name evidence="2" type="ORF">IE987_26525</name>
</gene>
<feature type="region of interest" description="Disordered" evidence="1">
    <location>
        <begin position="36"/>
        <end position="56"/>
    </location>
</feature>
<evidence type="ECO:0000313" key="5">
    <source>
        <dbReference type="Proteomes" id="UP000325096"/>
    </source>
</evidence>
<organism evidence="4 5">
    <name type="scientific">Klebsiella pneumoniae</name>
    <dbReference type="NCBI Taxonomy" id="573"/>
    <lineage>
        <taxon>Bacteria</taxon>
        <taxon>Pseudomonadati</taxon>
        <taxon>Pseudomonadota</taxon>
        <taxon>Gammaproteobacteria</taxon>
        <taxon>Enterobacterales</taxon>
        <taxon>Enterobacteriaceae</taxon>
        <taxon>Klebsiella/Raoultella group</taxon>
        <taxon>Klebsiella</taxon>
        <taxon>Klebsiella pneumoniae complex</taxon>
    </lineage>
</organism>
<accession>A0A5C2LHZ5</accession>
<evidence type="ECO:0000313" key="3">
    <source>
        <dbReference type="EMBL" id="MBD3744246.1"/>
    </source>
</evidence>
<reference evidence="2" key="2">
    <citation type="submission" date="2020-07" db="EMBL/GenBank/DDBJ databases">
        <title>Clinical and genomic characterization of carbapenemase-producing Enterobacterales causing secondary infections during the COVID-19 crisis at a New York City hospital.</title>
        <authorList>
            <person name="Gomez-Simmonds A."/>
            <person name="Annavajhala M.K."/>
            <person name="Uhlemann A.-C."/>
        </authorList>
    </citation>
    <scope>NUCLEOTIDE SEQUENCE</scope>
    <source>
        <strain evidence="3">KP1828</strain>
        <strain evidence="2">NK1593</strain>
    </source>
</reference>
<dbReference type="Proteomes" id="UP000657739">
    <property type="component" value="Unassembled WGS sequence"/>
</dbReference>
<evidence type="ECO:0000313" key="2">
    <source>
        <dbReference type="EMBL" id="MBD3708621.1"/>
    </source>
</evidence>
<dbReference type="Proteomes" id="UP000325096">
    <property type="component" value="Chromosome"/>
</dbReference>
<evidence type="ECO:0000313" key="4">
    <source>
        <dbReference type="EMBL" id="QEP91878.1"/>
    </source>
</evidence>
<reference evidence="4 5" key="1">
    <citation type="submission" date="2019-08" db="EMBL/GenBank/DDBJ databases">
        <title>Emergence of NDM-5-producing hypervirulent Klebsiella pneumoniae from clinical infections.</title>
        <authorList>
            <person name="Shen Z."/>
            <person name="Zhang H."/>
            <person name="Li M."/>
        </authorList>
    </citation>
    <scope>NUCLEOTIDE SEQUENCE [LARGE SCALE GENOMIC DNA]</scope>
    <source>
        <strain evidence="4 5">RJ18-06</strain>
    </source>
</reference>
<sequence>MPCNVAPLQNQDKTAAMSIDRREFIPVIRNAYVIRNPERRDGREESGITAPDYSPG</sequence>
<proteinExistence type="predicted"/>
<dbReference type="EMBL" id="JACXTE010000001">
    <property type="protein sequence ID" value="MBD3708621.1"/>
    <property type="molecule type" value="Genomic_DNA"/>
</dbReference>
<dbReference type="EMBL" id="CP043669">
    <property type="protein sequence ID" value="QEP91878.1"/>
    <property type="molecule type" value="Genomic_DNA"/>
</dbReference>
<name>A0A5C2LHZ5_KLEPN</name>
<dbReference type="Proteomes" id="UP000623974">
    <property type="component" value="Unassembled WGS sequence"/>
</dbReference>
<dbReference type="AlphaFoldDB" id="A0A5C2LHZ5"/>
<dbReference type="EMBL" id="JACXSX010000001">
    <property type="protein sequence ID" value="MBD3744246.1"/>
    <property type="molecule type" value="Genomic_DNA"/>
</dbReference>